<dbReference type="Proteomes" id="UP001153076">
    <property type="component" value="Unassembled WGS sequence"/>
</dbReference>
<keyword evidence="3" id="KW-1185">Reference proteome</keyword>
<name>A0A9Q1JTT2_9CARY</name>
<gene>
    <name evidence="2" type="ORF">Cgig2_008412</name>
</gene>
<sequence length="264" mass="29328">MEAMIEGVERLKWRSKIESSMSSFSVHFQVVSFYFAATESDGKLWLFQVVSFYFAATESDGKLWLFQVVSFHFAAIESDGKLWLVVSLYFAATESDGKLWLVIRPPMYPQHSVLDPIDPLLPKLPSLLSQIYSKNPMILQSQSNRGGFLKSSFRIMMVINYFDLCESPFLADSTDCSQGASHQATSIVTLEYESTRSSGFKTNRWAIPANCSGLYRPLLPMTSPSPTSPLSLTNSSDGSSNHHANVPTHTHSSQPGKPPILDGV</sequence>
<proteinExistence type="predicted"/>
<protein>
    <submittedName>
        <fullName evidence="2">Uncharacterized protein</fullName>
    </submittedName>
</protein>
<feature type="compositionally biased region" description="Low complexity" evidence="1">
    <location>
        <begin position="225"/>
        <end position="236"/>
    </location>
</feature>
<reference evidence="2" key="1">
    <citation type="submission" date="2022-04" db="EMBL/GenBank/DDBJ databases">
        <title>Carnegiea gigantea Genome sequencing and assembly v2.</title>
        <authorList>
            <person name="Copetti D."/>
            <person name="Sanderson M.J."/>
            <person name="Burquez A."/>
            <person name="Wojciechowski M.F."/>
        </authorList>
    </citation>
    <scope>NUCLEOTIDE SEQUENCE</scope>
    <source>
        <strain evidence="2">SGP5-SGP5p</strain>
        <tissue evidence="2">Aerial part</tissue>
    </source>
</reference>
<evidence type="ECO:0000313" key="3">
    <source>
        <dbReference type="Proteomes" id="UP001153076"/>
    </source>
</evidence>
<feature type="region of interest" description="Disordered" evidence="1">
    <location>
        <begin position="225"/>
        <end position="264"/>
    </location>
</feature>
<evidence type="ECO:0000256" key="1">
    <source>
        <dbReference type="SAM" id="MobiDB-lite"/>
    </source>
</evidence>
<comment type="caution">
    <text evidence="2">The sequence shown here is derived from an EMBL/GenBank/DDBJ whole genome shotgun (WGS) entry which is preliminary data.</text>
</comment>
<feature type="compositionally biased region" description="Polar residues" evidence="1">
    <location>
        <begin position="237"/>
        <end position="255"/>
    </location>
</feature>
<accession>A0A9Q1JTT2</accession>
<dbReference type="AlphaFoldDB" id="A0A9Q1JTT2"/>
<evidence type="ECO:0000313" key="2">
    <source>
        <dbReference type="EMBL" id="KAJ8430909.1"/>
    </source>
</evidence>
<dbReference type="EMBL" id="JAKOGI010000742">
    <property type="protein sequence ID" value="KAJ8430909.1"/>
    <property type="molecule type" value="Genomic_DNA"/>
</dbReference>
<organism evidence="2 3">
    <name type="scientific">Carnegiea gigantea</name>
    <dbReference type="NCBI Taxonomy" id="171969"/>
    <lineage>
        <taxon>Eukaryota</taxon>
        <taxon>Viridiplantae</taxon>
        <taxon>Streptophyta</taxon>
        <taxon>Embryophyta</taxon>
        <taxon>Tracheophyta</taxon>
        <taxon>Spermatophyta</taxon>
        <taxon>Magnoliopsida</taxon>
        <taxon>eudicotyledons</taxon>
        <taxon>Gunneridae</taxon>
        <taxon>Pentapetalae</taxon>
        <taxon>Caryophyllales</taxon>
        <taxon>Cactineae</taxon>
        <taxon>Cactaceae</taxon>
        <taxon>Cactoideae</taxon>
        <taxon>Echinocereeae</taxon>
        <taxon>Carnegiea</taxon>
    </lineage>
</organism>